<dbReference type="Proteomes" id="UP001055172">
    <property type="component" value="Unassembled WGS sequence"/>
</dbReference>
<dbReference type="AlphaFoldDB" id="A0AA37LRY6"/>
<keyword evidence="3" id="KW-1185">Reference proteome</keyword>
<proteinExistence type="predicted"/>
<feature type="region of interest" description="Disordered" evidence="1">
    <location>
        <begin position="30"/>
        <end position="49"/>
    </location>
</feature>
<reference evidence="2 3" key="1">
    <citation type="submission" date="2021-07" db="EMBL/GenBank/DDBJ databases">
        <title>Genome data of Colletotrichum spaethianum.</title>
        <authorList>
            <person name="Utami Y.D."/>
            <person name="Hiruma K."/>
        </authorList>
    </citation>
    <scope>NUCLEOTIDE SEQUENCE [LARGE SCALE GENOMIC DNA]</scope>
    <source>
        <strain evidence="2 3">MAFF 242679</strain>
    </source>
</reference>
<sequence>MPTFQNGTVAVGVSRNYLLEIHDTHQQHAWSVHGRMTGAQKKKKKPRAKMMAFDVSFPVAAAPSPQGP</sequence>
<evidence type="ECO:0000313" key="2">
    <source>
        <dbReference type="EMBL" id="GJC82167.1"/>
    </source>
</evidence>
<comment type="caution">
    <text evidence="2">The sequence shown here is derived from an EMBL/GenBank/DDBJ whole genome shotgun (WGS) entry which is preliminary data.</text>
</comment>
<name>A0AA37LRY6_9PEZI</name>
<organism evidence="2 3">
    <name type="scientific">Colletotrichum liriopes</name>
    <dbReference type="NCBI Taxonomy" id="708192"/>
    <lineage>
        <taxon>Eukaryota</taxon>
        <taxon>Fungi</taxon>
        <taxon>Dikarya</taxon>
        <taxon>Ascomycota</taxon>
        <taxon>Pezizomycotina</taxon>
        <taxon>Sordariomycetes</taxon>
        <taxon>Hypocreomycetidae</taxon>
        <taxon>Glomerellales</taxon>
        <taxon>Glomerellaceae</taxon>
        <taxon>Colletotrichum</taxon>
        <taxon>Colletotrichum spaethianum species complex</taxon>
    </lineage>
</organism>
<evidence type="ECO:0000256" key="1">
    <source>
        <dbReference type="SAM" id="MobiDB-lite"/>
    </source>
</evidence>
<dbReference type="EMBL" id="BPPX01000008">
    <property type="protein sequence ID" value="GJC82167.1"/>
    <property type="molecule type" value="Genomic_DNA"/>
</dbReference>
<evidence type="ECO:0000313" key="3">
    <source>
        <dbReference type="Proteomes" id="UP001055172"/>
    </source>
</evidence>
<gene>
    <name evidence="2" type="ORF">ColLi_05005</name>
</gene>
<accession>A0AA37LRY6</accession>
<protein>
    <submittedName>
        <fullName evidence="2">Uncharacterized protein</fullName>
    </submittedName>
</protein>